<dbReference type="HOGENOM" id="CLU_107144_2_1_6"/>
<evidence type="ECO:0000313" key="3">
    <source>
        <dbReference type="Proteomes" id="UP000019205"/>
    </source>
</evidence>
<dbReference type="InterPro" id="IPR030489">
    <property type="entry name" value="TR_Rrf2-type_CS"/>
</dbReference>
<name>A4ADA9_9GAMM</name>
<dbReference type="PANTHER" id="PTHR33221">
    <property type="entry name" value="WINGED HELIX-TURN-HELIX TRANSCRIPTIONAL REGULATOR, RRF2 FAMILY"/>
    <property type="match status" value="1"/>
</dbReference>
<accession>A4ADA9</accession>
<dbReference type="STRING" id="314285.KT71_12860"/>
<dbReference type="EMBL" id="AAOA02000001">
    <property type="protein sequence ID" value="EAQ96033.1"/>
    <property type="molecule type" value="Genomic_DNA"/>
</dbReference>
<protein>
    <submittedName>
        <fullName evidence="2">Transcriptional regulator, BadM/Rrf2 family</fullName>
    </submittedName>
</protein>
<comment type="caution">
    <text evidence="2">The sequence shown here is derived from an EMBL/GenBank/DDBJ whole genome shotgun (WGS) entry which is preliminary data.</text>
</comment>
<gene>
    <name evidence="2" type="ORF">KT71_12860</name>
</gene>
<dbReference type="NCBIfam" id="TIGR00738">
    <property type="entry name" value="rrf2_super"/>
    <property type="match status" value="1"/>
</dbReference>
<dbReference type="OrthoDB" id="9795923at2"/>
<dbReference type="eggNOG" id="COG1959">
    <property type="taxonomic scope" value="Bacteria"/>
</dbReference>
<dbReference type="InterPro" id="IPR036390">
    <property type="entry name" value="WH_DNA-bd_sf"/>
</dbReference>
<proteinExistence type="predicted"/>
<dbReference type="Proteomes" id="UP000019205">
    <property type="component" value="Chromosome"/>
</dbReference>
<evidence type="ECO:0000256" key="1">
    <source>
        <dbReference type="ARBA" id="ARBA00023125"/>
    </source>
</evidence>
<dbReference type="SUPFAM" id="SSF46785">
    <property type="entry name" value="Winged helix' DNA-binding domain"/>
    <property type="match status" value="1"/>
</dbReference>
<dbReference type="Pfam" id="PF02082">
    <property type="entry name" value="Rrf2"/>
    <property type="match status" value="1"/>
</dbReference>
<dbReference type="PROSITE" id="PS01332">
    <property type="entry name" value="HTH_RRF2_1"/>
    <property type="match status" value="1"/>
</dbReference>
<dbReference type="RefSeq" id="WP_008295003.1">
    <property type="nucleotide sequence ID" value="NZ_CM002299.1"/>
</dbReference>
<dbReference type="GO" id="GO:0003700">
    <property type="term" value="F:DNA-binding transcription factor activity"/>
    <property type="evidence" value="ECO:0007669"/>
    <property type="project" value="TreeGrafter"/>
</dbReference>
<dbReference type="PANTHER" id="PTHR33221:SF4">
    <property type="entry name" value="HTH-TYPE TRANSCRIPTIONAL REPRESSOR NSRR"/>
    <property type="match status" value="1"/>
</dbReference>
<dbReference type="GO" id="GO:0003677">
    <property type="term" value="F:DNA binding"/>
    <property type="evidence" value="ECO:0007669"/>
    <property type="project" value="UniProtKB-KW"/>
</dbReference>
<reference evidence="2 3" key="1">
    <citation type="journal article" date="2007" name="Proc. Natl. Acad. Sci. U.S.A.">
        <title>Characterization of a marine gammaproteobacterium capable of aerobic anoxygenic photosynthesis.</title>
        <authorList>
            <person name="Fuchs B.M."/>
            <person name="Spring S."/>
            <person name="Teeling H."/>
            <person name="Quast C."/>
            <person name="Wulf J."/>
            <person name="Schattenhofer M."/>
            <person name="Yan S."/>
            <person name="Ferriera S."/>
            <person name="Johnson J."/>
            <person name="Glockner F.O."/>
            <person name="Amann R."/>
        </authorList>
    </citation>
    <scope>NUCLEOTIDE SEQUENCE [LARGE SCALE GENOMIC DNA]</scope>
    <source>
        <strain evidence="2">KT71</strain>
    </source>
</reference>
<dbReference type="GO" id="GO:0005829">
    <property type="term" value="C:cytosol"/>
    <property type="evidence" value="ECO:0007669"/>
    <property type="project" value="TreeGrafter"/>
</dbReference>
<dbReference type="InterPro" id="IPR036388">
    <property type="entry name" value="WH-like_DNA-bd_sf"/>
</dbReference>
<reference evidence="2 3" key="2">
    <citation type="journal article" date="2009" name="PLoS ONE">
        <title>The photosynthetic apparatus and its regulation in the aerobic gammaproteobacterium Congregibacter litoralis gen. nov., sp. nov.</title>
        <authorList>
            <person name="Spring S."/>
            <person name="Lunsdorf H."/>
            <person name="Fuchs B.M."/>
            <person name="Tindall B.J."/>
        </authorList>
    </citation>
    <scope>NUCLEOTIDE SEQUENCE [LARGE SCALE GENOMIC DNA]</scope>
    <source>
        <strain evidence="2">KT71</strain>
    </source>
</reference>
<evidence type="ECO:0000313" key="2">
    <source>
        <dbReference type="EMBL" id="EAQ96033.1"/>
    </source>
</evidence>
<dbReference type="AlphaFoldDB" id="A4ADA9"/>
<keyword evidence="3" id="KW-1185">Reference proteome</keyword>
<dbReference type="InterPro" id="IPR000944">
    <property type="entry name" value="Tscrpt_reg_Rrf2"/>
</dbReference>
<organism evidence="2 3">
    <name type="scientific">Congregibacter litoralis KT71</name>
    <dbReference type="NCBI Taxonomy" id="314285"/>
    <lineage>
        <taxon>Bacteria</taxon>
        <taxon>Pseudomonadati</taxon>
        <taxon>Pseudomonadota</taxon>
        <taxon>Gammaproteobacteria</taxon>
        <taxon>Cellvibrionales</taxon>
        <taxon>Halieaceae</taxon>
        <taxon>Congregibacter</taxon>
    </lineage>
</organism>
<sequence length="147" mass="15970">MRLTAYSNYSMRILMYCAMHPGQLVRIQDVATAFDISKAHLLKAARHLGQLGYLSTVRGRSGGIQLGMAAERIDIGAVIRAVEDSGEFVECFNSSTNSCPIAGTCKLTGLFRRGLEAFYQELDGVTLADLVGTGTELRSRLPLLELA</sequence>
<dbReference type="Gene3D" id="1.10.10.10">
    <property type="entry name" value="Winged helix-like DNA-binding domain superfamily/Winged helix DNA-binding domain"/>
    <property type="match status" value="1"/>
</dbReference>
<dbReference type="PROSITE" id="PS51197">
    <property type="entry name" value="HTH_RRF2_2"/>
    <property type="match status" value="1"/>
</dbReference>
<keyword evidence="1" id="KW-0238">DNA-binding</keyword>